<dbReference type="AlphaFoldDB" id="A0AAX2RS66"/>
<accession>A0AAX2RS66</accession>
<reference evidence="1 2" key="1">
    <citation type="submission" date="2019-03" db="EMBL/GenBank/DDBJ databases">
        <title>Burkholderia cepacia outbreak.</title>
        <authorList>
            <person name="Farzana R."/>
            <person name="Walsh T.R."/>
        </authorList>
    </citation>
    <scope>NUCLEOTIDE SEQUENCE [LARGE SCALE GENOMIC DNA]</scope>
    <source>
        <strain evidence="2">d13</strain>
    </source>
</reference>
<comment type="caution">
    <text evidence="1">The sequence shown here is derived from an EMBL/GenBank/DDBJ whole genome shotgun (WGS) entry which is preliminary data.</text>
</comment>
<name>A0AAX2RS66_BURCE</name>
<dbReference type="RefSeq" id="WP_134256320.1">
    <property type="nucleotide sequence ID" value="NZ_SNSG01000013.1"/>
</dbReference>
<evidence type="ECO:0000313" key="1">
    <source>
        <dbReference type="EMBL" id="TEU47588.1"/>
    </source>
</evidence>
<gene>
    <name evidence="1" type="ORF">E3D37_16420</name>
</gene>
<dbReference type="EMBL" id="SNSQ01000016">
    <property type="protein sequence ID" value="TEU47588.1"/>
    <property type="molecule type" value="Genomic_DNA"/>
</dbReference>
<proteinExistence type="predicted"/>
<sequence length="328" mass="36538">MQDLVVFVVEKSSVVRALAPLLSKYWPDKQLYAITTTYIGLYEFRYPRGLSFNDFPYVAEPEWKARQTEDGFSGSWEIRDGTASKSYLEPSSLLREAETVWCAVDPDASGVIAYHVLLTQCLSEAEATVPRPALRIYALDAESIESALRSCDSTANAWFIEARNAGIARRFFDFNFNINSFSLFGVALRRAGVSESGMVTVSKYGLQLLYGLRGQAAASEGALVHSMQNWRGTGRYAPTALGSPASRDEILFRLQSAGLVATKRDGGVLLSEKGESFLQQLHPDCCDPDLPTRLRQWEASWPASRPNIVRYLRTFFGKQKRFSAKTPA</sequence>
<evidence type="ECO:0000313" key="2">
    <source>
        <dbReference type="Proteomes" id="UP000298234"/>
    </source>
</evidence>
<dbReference type="SUPFAM" id="SSF56712">
    <property type="entry name" value="Prokaryotic type I DNA topoisomerase"/>
    <property type="match status" value="1"/>
</dbReference>
<dbReference type="InterPro" id="IPR023405">
    <property type="entry name" value="Topo_IA_core_domain"/>
</dbReference>
<organism evidence="1 2">
    <name type="scientific">Burkholderia cepacia</name>
    <name type="common">Pseudomonas cepacia</name>
    <dbReference type="NCBI Taxonomy" id="292"/>
    <lineage>
        <taxon>Bacteria</taxon>
        <taxon>Pseudomonadati</taxon>
        <taxon>Pseudomonadota</taxon>
        <taxon>Betaproteobacteria</taxon>
        <taxon>Burkholderiales</taxon>
        <taxon>Burkholderiaceae</taxon>
        <taxon>Burkholderia</taxon>
        <taxon>Burkholderia cepacia complex</taxon>
    </lineage>
</organism>
<protein>
    <submittedName>
        <fullName evidence="1">Type IA DNA topoisomerase</fullName>
    </submittedName>
</protein>
<dbReference type="Proteomes" id="UP000298234">
    <property type="component" value="Unassembled WGS sequence"/>
</dbReference>
<dbReference type="Gene3D" id="3.40.50.140">
    <property type="match status" value="1"/>
</dbReference>